<dbReference type="Gene3D" id="2.40.10.10">
    <property type="entry name" value="Trypsin-like serine proteases"/>
    <property type="match status" value="2"/>
</dbReference>
<dbReference type="Pfam" id="PF13365">
    <property type="entry name" value="Trypsin_2"/>
    <property type="match status" value="1"/>
</dbReference>
<evidence type="ECO:0000256" key="3">
    <source>
        <dbReference type="ARBA" id="ARBA00022801"/>
    </source>
</evidence>
<dbReference type="InterPro" id="IPR051201">
    <property type="entry name" value="Chloro_Bact_Ser_Proteases"/>
</dbReference>
<dbReference type="Gene3D" id="2.30.42.10">
    <property type="match status" value="1"/>
</dbReference>
<dbReference type="AlphaFoldDB" id="A4RXL0"/>
<organism evidence="6 7">
    <name type="scientific">Ostreococcus lucimarinus (strain CCE9901)</name>
    <dbReference type="NCBI Taxonomy" id="436017"/>
    <lineage>
        <taxon>Eukaryota</taxon>
        <taxon>Viridiplantae</taxon>
        <taxon>Chlorophyta</taxon>
        <taxon>Mamiellophyceae</taxon>
        <taxon>Mamiellales</taxon>
        <taxon>Bathycoccaceae</taxon>
        <taxon>Ostreococcus</taxon>
    </lineage>
</organism>
<dbReference type="PRINTS" id="PR00834">
    <property type="entry name" value="PROTEASES2C"/>
</dbReference>
<gene>
    <name evidence="6" type="ORF">OSTLU_31732</name>
</gene>
<evidence type="ECO:0000313" key="7">
    <source>
        <dbReference type="Proteomes" id="UP000001568"/>
    </source>
</evidence>
<keyword evidence="3" id="KW-0378">Hydrolase</keyword>
<proteinExistence type="inferred from homology"/>
<dbReference type="PANTHER" id="PTHR43343">
    <property type="entry name" value="PEPTIDASE S12"/>
    <property type="match status" value="1"/>
</dbReference>
<dbReference type="OMA" id="RRMAIEC"/>
<evidence type="ECO:0000256" key="4">
    <source>
        <dbReference type="ARBA" id="ARBA00022825"/>
    </source>
</evidence>
<dbReference type="eggNOG" id="KOG1320">
    <property type="taxonomic scope" value="Eukaryota"/>
</dbReference>
<name>A4RXL0_OSTLU</name>
<dbReference type="GO" id="GO:0010206">
    <property type="term" value="P:photosystem II repair"/>
    <property type="evidence" value="ECO:0007669"/>
    <property type="project" value="EnsemblPlants"/>
</dbReference>
<dbReference type="GO" id="GO:0006508">
    <property type="term" value="P:proteolysis"/>
    <property type="evidence" value="ECO:0007669"/>
    <property type="project" value="UniProtKB-KW"/>
</dbReference>
<dbReference type="HOGENOM" id="CLU_020120_2_0_1"/>
<evidence type="ECO:0000256" key="1">
    <source>
        <dbReference type="ARBA" id="ARBA00010541"/>
    </source>
</evidence>
<evidence type="ECO:0000259" key="5">
    <source>
        <dbReference type="Pfam" id="PF13180"/>
    </source>
</evidence>
<dbReference type="InterPro" id="IPR043504">
    <property type="entry name" value="Peptidase_S1_PA_chymotrypsin"/>
</dbReference>
<protein>
    <recommendedName>
        <fullName evidence="5">PDZ domain-containing protein</fullName>
    </recommendedName>
</protein>
<keyword evidence="4" id="KW-0720">Serine protease</keyword>
<dbReference type="Pfam" id="PF13180">
    <property type="entry name" value="PDZ_2"/>
    <property type="match status" value="1"/>
</dbReference>
<dbReference type="InterPro" id="IPR001478">
    <property type="entry name" value="PDZ"/>
</dbReference>
<dbReference type="GO" id="GO:0009543">
    <property type="term" value="C:chloroplast thylakoid lumen"/>
    <property type="evidence" value="ECO:0007669"/>
    <property type="project" value="EnsemblPlants"/>
</dbReference>
<keyword evidence="2" id="KW-0645">Protease</keyword>
<comment type="similarity">
    <text evidence="1">Belongs to the peptidase S1C family.</text>
</comment>
<reference evidence="6 7" key="1">
    <citation type="journal article" date="2007" name="Proc. Natl. Acad. Sci. U.S.A.">
        <title>The tiny eukaryote Ostreococcus provides genomic insights into the paradox of plankton speciation.</title>
        <authorList>
            <person name="Palenik B."/>
            <person name="Grimwood J."/>
            <person name="Aerts A."/>
            <person name="Rouze P."/>
            <person name="Salamov A."/>
            <person name="Putnam N."/>
            <person name="Dupont C."/>
            <person name="Jorgensen R."/>
            <person name="Derelle E."/>
            <person name="Rombauts S."/>
            <person name="Zhou K."/>
            <person name="Otillar R."/>
            <person name="Merchant S.S."/>
            <person name="Podell S."/>
            <person name="Gaasterland T."/>
            <person name="Napoli C."/>
            <person name="Gendler K."/>
            <person name="Manuell A."/>
            <person name="Tai V."/>
            <person name="Vallon O."/>
            <person name="Piganeau G."/>
            <person name="Jancek S."/>
            <person name="Heijde M."/>
            <person name="Jabbari K."/>
            <person name="Bowler C."/>
            <person name="Lohr M."/>
            <person name="Robbens S."/>
            <person name="Werner G."/>
            <person name="Dubchak I."/>
            <person name="Pazour G.J."/>
            <person name="Ren Q."/>
            <person name="Paulsen I."/>
            <person name="Delwiche C."/>
            <person name="Schmutz J."/>
            <person name="Rokhsar D."/>
            <person name="Van de Peer Y."/>
            <person name="Moreau H."/>
            <person name="Grigoriev I.V."/>
        </authorList>
    </citation>
    <scope>NUCLEOTIDE SEQUENCE [LARGE SCALE GENOMIC DNA]</scope>
    <source>
        <strain evidence="6 7">CCE9901</strain>
    </source>
</reference>
<dbReference type="Gramene" id="ABO96064">
    <property type="protein sequence ID" value="ABO96064"/>
    <property type="gene ID" value="OSTLU_31732"/>
</dbReference>
<dbReference type="SUPFAM" id="SSF50156">
    <property type="entry name" value="PDZ domain-like"/>
    <property type="match status" value="1"/>
</dbReference>
<accession>A4RXL0</accession>
<dbReference type="PANTHER" id="PTHR43343:SF3">
    <property type="entry name" value="PROTEASE DO-LIKE 8, CHLOROPLASTIC"/>
    <property type="match status" value="1"/>
</dbReference>
<dbReference type="InterPro" id="IPR036034">
    <property type="entry name" value="PDZ_sf"/>
</dbReference>
<dbReference type="KEGG" id="olu:OSTLU_31732"/>
<dbReference type="EMBL" id="CP000585">
    <property type="protein sequence ID" value="ABO96064.1"/>
    <property type="molecule type" value="Genomic_DNA"/>
</dbReference>
<dbReference type="InterPro" id="IPR009003">
    <property type="entry name" value="Peptidase_S1_PA"/>
</dbReference>
<evidence type="ECO:0000313" key="6">
    <source>
        <dbReference type="EMBL" id="ABO96064.1"/>
    </source>
</evidence>
<evidence type="ECO:0000256" key="2">
    <source>
        <dbReference type="ARBA" id="ARBA00022670"/>
    </source>
</evidence>
<dbReference type="STRING" id="436017.A4RXL0"/>
<dbReference type="InterPro" id="IPR001940">
    <property type="entry name" value="Peptidase_S1C"/>
</dbReference>
<feature type="domain" description="PDZ" evidence="5">
    <location>
        <begin position="279"/>
        <end position="347"/>
    </location>
</feature>
<dbReference type="GO" id="GO:0004252">
    <property type="term" value="F:serine-type endopeptidase activity"/>
    <property type="evidence" value="ECO:0007669"/>
    <property type="project" value="InterPro"/>
</dbReference>
<sequence>MDARAANVPTPAIASSGALGALESQFIDVFGRAERAAVNVVDLTVLNQSGNQSAFAGAIVAEGNGTGVVWDDEGHVVTNYHVLGGVLASAPKGRKLGEVAKVTIQTNEGSRTFAATLVGASKEKDLVVIKVDAPKELLKPAVVSSSSEGVRVGQAVFAIGNPFGFDHTLTTGVVSGLNRSIQSQVGSLITGAIQTDAAINPGNSGGPLLDSRGQLIGINTAIFTPTGTSAGVGFAIPIDTVNAVVPQLIANGEVVFPSLNIKFANASVERDLQVPVGGGALIQSFIGDSAASKAGFLATRRGIAGIAPGDVIIAVDGAPCGVAADVVRAIERKRVGDDVQVTALRRAAVGDAKPEKVTHTIRLAAANA</sequence>
<keyword evidence="7" id="KW-1185">Reference proteome</keyword>
<dbReference type="FunFam" id="2.40.10.10:FF:000001">
    <property type="entry name" value="Periplasmic serine protease DegS"/>
    <property type="match status" value="1"/>
</dbReference>
<dbReference type="GeneID" id="5001811"/>
<dbReference type="OrthoDB" id="4217619at2759"/>
<dbReference type="RefSeq" id="XP_001417771.1">
    <property type="nucleotide sequence ID" value="XM_001417734.1"/>
</dbReference>
<dbReference type="Proteomes" id="UP000001568">
    <property type="component" value="Chromosome 5"/>
</dbReference>
<dbReference type="SUPFAM" id="SSF50494">
    <property type="entry name" value="Trypsin-like serine proteases"/>
    <property type="match status" value="1"/>
</dbReference>